<dbReference type="InterPro" id="IPR016181">
    <property type="entry name" value="Acyl_CoA_acyltransferase"/>
</dbReference>
<evidence type="ECO:0000259" key="5">
    <source>
        <dbReference type="PROSITE" id="PS51186"/>
    </source>
</evidence>
<dbReference type="CDD" id="cd04301">
    <property type="entry name" value="NAT_SF"/>
    <property type="match status" value="2"/>
</dbReference>
<feature type="binding site" evidence="4">
    <location>
        <begin position="83"/>
        <end position="85"/>
    </location>
    <ligand>
        <name>acetyl-CoA</name>
        <dbReference type="ChEBI" id="CHEBI:57288"/>
        <label>1</label>
    </ligand>
</feature>
<reference evidence="7" key="1">
    <citation type="journal article" date="2019" name="Int. J. Syst. Evol. Microbiol.">
        <title>The Global Catalogue of Microorganisms (GCM) 10K type strain sequencing project: providing services to taxonomists for standard genome sequencing and annotation.</title>
        <authorList>
            <consortium name="The Broad Institute Genomics Platform"/>
            <consortium name="The Broad Institute Genome Sequencing Center for Infectious Disease"/>
            <person name="Wu L."/>
            <person name="Ma J."/>
        </authorList>
    </citation>
    <scope>NUCLEOTIDE SEQUENCE [LARGE SCALE GENOMIC DNA]</scope>
    <source>
        <strain evidence="7">JCM 3367</strain>
    </source>
</reference>
<comment type="caution">
    <text evidence="6">The sequence shown here is derived from an EMBL/GenBank/DDBJ whole genome shotgun (WGS) entry which is preliminary data.</text>
</comment>
<organism evidence="6 7">
    <name type="scientific">Pilimelia columellifera subsp. columellifera</name>
    <dbReference type="NCBI Taxonomy" id="706583"/>
    <lineage>
        <taxon>Bacteria</taxon>
        <taxon>Bacillati</taxon>
        <taxon>Actinomycetota</taxon>
        <taxon>Actinomycetes</taxon>
        <taxon>Micromonosporales</taxon>
        <taxon>Micromonosporaceae</taxon>
        <taxon>Pilimelia</taxon>
    </lineage>
</organism>
<evidence type="ECO:0000256" key="1">
    <source>
        <dbReference type="ARBA" id="ARBA00022679"/>
    </source>
</evidence>
<keyword evidence="3 4" id="KW-0012">Acyltransferase</keyword>
<evidence type="ECO:0000256" key="4">
    <source>
        <dbReference type="HAMAP-Rule" id="MF_01698"/>
    </source>
</evidence>
<comment type="caution">
    <text evidence="4">Lacks conserved residue(s) required for the propagation of feature annotation.</text>
</comment>
<dbReference type="InterPro" id="IPR017813">
    <property type="entry name" value="Mycothiol_AcTrfase"/>
</dbReference>
<accession>A0ABP6AQJ4</accession>
<feature type="binding site" evidence="4">
    <location>
        <begin position="255"/>
        <end position="257"/>
    </location>
    <ligand>
        <name>acetyl-CoA</name>
        <dbReference type="ChEBI" id="CHEBI:57288"/>
        <label>2</label>
    </ligand>
</feature>
<dbReference type="NCBIfam" id="TIGR03448">
    <property type="entry name" value="mycothiol_MshD"/>
    <property type="match status" value="1"/>
</dbReference>
<comment type="catalytic activity">
    <reaction evidence="4">
        <text>1D-myo-inositol 2-(L-cysteinylamino)-2-deoxy-alpha-D-glucopyranoside + acetyl-CoA = mycothiol + CoA + H(+)</text>
        <dbReference type="Rhea" id="RHEA:26172"/>
        <dbReference type="ChEBI" id="CHEBI:15378"/>
        <dbReference type="ChEBI" id="CHEBI:16768"/>
        <dbReference type="ChEBI" id="CHEBI:57287"/>
        <dbReference type="ChEBI" id="CHEBI:57288"/>
        <dbReference type="ChEBI" id="CHEBI:58887"/>
        <dbReference type="EC" id="2.3.1.189"/>
    </reaction>
</comment>
<feature type="binding site" evidence="4">
    <location>
        <position position="229"/>
    </location>
    <ligand>
        <name>1D-myo-inositol 2-(L-cysteinylamino)-2-deoxy-alpha-D-glucopyranoside</name>
        <dbReference type="ChEBI" id="CHEBI:58887"/>
    </ligand>
</feature>
<gene>
    <name evidence="4 6" type="primary">mshD</name>
    <name evidence="6" type="ORF">GCM10010201_17690</name>
</gene>
<sequence length="321" mass="34517">MTFTVVLAEHLDPDQVDVVLDLARRASDVDESYPLSEHVVLHLRHGGESPAAHLLARDADGGALVGYAHLDVTDQVAGASAELVVDPRWRRRGIGRELVEAALVAAGESDPRGRLRLWAHGDHPDAAALAGGLGFARMRLLWQLRRSLFAPVDAPVFAEGVRVRAFRPGEDDAAWLALNAAAFADHPEQGGWTAAELRARMAESWFDPAGFLLAERVADGALLGFHWTKVHGDRPVRPSDGAAHAHEPIGEVYVLGVSPTAHGQGLGRALTLAGLRHLRERGLDQAMLYVDESNAAAMALYLGLGFARWSIDVSYARATTG</sequence>
<comment type="subunit">
    <text evidence="4">Monomer.</text>
</comment>
<dbReference type="PANTHER" id="PTHR43877">
    <property type="entry name" value="AMINOALKYLPHOSPHONATE N-ACETYLTRANSFERASE-RELATED-RELATED"/>
    <property type="match status" value="1"/>
</dbReference>
<feature type="binding site" evidence="4">
    <location>
        <position position="188"/>
    </location>
    <ligand>
        <name>1D-myo-inositol 2-(L-cysteinylamino)-2-deoxy-alpha-D-glucopyranoside</name>
        <dbReference type="ChEBI" id="CHEBI:58887"/>
    </ligand>
</feature>
<dbReference type="PANTHER" id="PTHR43877:SF1">
    <property type="entry name" value="ACETYLTRANSFERASE"/>
    <property type="match status" value="1"/>
</dbReference>
<name>A0ABP6AQJ4_9ACTN</name>
<evidence type="ECO:0000256" key="2">
    <source>
        <dbReference type="ARBA" id="ARBA00022737"/>
    </source>
</evidence>
<feature type="binding site" evidence="4">
    <location>
        <begin position="262"/>
        <end position="268"/>
    </location>
    <ligand>
        <name>acetyl-CoA</name>
        <dbReference type="ChEBI" id="CHEBI:57288"/>
        <label>2</label>
    </ligand>
</feature>
<dbReference type="PIRSF" id="PIRSF021524">
    <property type="entry name" value="MSH_acetyltransferase"/>
    <property type="match status" value="1"/>
</dbReference>
<dbReference type="SUPFAM" id="SSF55729">
    <property type="entry name" value="Acyl-CoA N-acyltransferases (Nat)"/>
    <property type="match status" value="1"/>
</dbReference>
<comment type="function">
    <text evidence="4">Catalyzes the transfer of acetyl from acetyl-CoA to desacetylmycothiol (Cys-GlcN-Ins) to form mycothiol.</text>
</comment>
<keyword evidence="1 4" id="KW-0808">Transferase</keyword>
<feature type="domain" description="N-acetyltransferase" evidence="5">
    <location>
        <begin position="161"/>
        <end position="321"/>
    </location>
</feature>
<feature type="binding site" evidence="4">
    <location>
        <position position="37"/>
    </location>
    <ligand>
        <name>1D-myo-inositol 2-(L-cysteinylamino)-2-deoxy-alpha-D-glucopyranoside</name>
        <dbReference type="ChEBI" id="CHEBI:58887"/>
    </ligand>
</feature>
<dbReference type="EC" id="2.3.1.189" evidence="4"/>
<proteinExistence type="inferred from homology"/>
<dbReference type="PROSITE" id="PS51186">
    <property type="entry name" value="GNAT"/>
    <property type="match status" value="2"/>
</dbReference>
<comment type="similarity">
    <text evidence="4">Belongs to the acetyltransferase family. MshD subfamily.</text>
</comment>
<dbReference type="Gene3D" id="3.40.630.30">
    <property type="match status" value="1"/>
</dbReference>
<dbReference type="Pfam" id="PF00583">
    <property type="entry name" value="Acetyltransf_1"/>
    <property type="match status" value="2"/>
</dbReference>
<dbReference type="HAMAP" id="MF_01698">
    <property type="entry name" value="MshD"/>
    <property type="match status" value="1"/>
</dbReference>
<keyword evidence="2 4" id="KW-0677">Repeat</keyword>
<evidence type="ECO:0000313" key="7">
    <source>
        <dbReference type="Proteomes" id="UP001499978"/>
    </source>
</evidence>
<keyword evidence="7" id="KW-1185">Reference proteome</keyword>
<dbReference type="InterPro" id="IPR000182">
    <property type="entry name" value="GNAT_dom"/>
</dbReference>
<feature type="binding site" evidence="4">
    <location>
        <position position="289"/>
    </location>
    <ligand>
        <name>1D-myo-inositol 2-(L-cysteinylamino)-2-deoxy-alpha-D-glucopyranoside</name>
        <dbReference type="ChEBI" id="CHEBI:58887"/>
    </ligand>
</feature>
<dbReference type="EMBL" id="BAAARY010000006">
    <property type="protein sequence ID" value="GAA2520570.1"/>
    <property type="molecule type" value="Genomic_DNA"/>
</dbReference>
<evidence type="ECO:0000256" key="3">
    <source>
        <dbReference type="ARBA" id="ARBA00023315"/>
    </source>
</evidence>
<feature type="domain" description="N-acetyltransferase" evidence="5">
    <location>
        <begin position="6"/>
        <end position="155"/>
    </location>
</feature>
<dbReference type="InterPro" id="IPR050832">
    <property type="entry name" value="Bact_Acetyltransf"/>
</dbReference>
<evidence type="ECO:0000313" key="6">
    <source>
        <dbReference type="EMBL" id="GAA2520570.1"/>
    </source>
</evidence>
<protein>
    <recommendedName>
        <fullName evidence="4">Mycothiol acetyltransferase</fullName>
        <shortName evidence="4">MSH acetyltransferase</shortName>
        <ecNumber evidence="4">2.3.1.189</ecNumber>
    </recommendedName>
    <alternativeName>
        <fullName evidence="4">Mycothiol synthase</fullName>
    </alternativeName>
</protein>
<dbReference type="Proteomes" id="UP001499978">
    <property type="component" value="Unassembled WGS sequence"/>
</dbReference>
<feature type="binding site" evidence="4">
    <location>
        <position position="251"/>
    </location>
    <ligand>
        <name>1D-myo-inositol 2-(L-cysteinylamino)-2-deoxy-alpha-D-glucopyranoside</name>
        <dbReference type="ChEBI" id="CHEBI:58887"/>
    </ligand>
</feature>